<name>A0A1L6J932_9SPHN</name>
<gene>
    <name evidence="2" type="ORF">BRX40_07930</name>
    <name evidence="3" type="ORF">CA257_14940</name>
</gene>
<dbReference type="EMBL" id="CP018820">
    <property type="protein sequence ID" value="APR52367.1"/>
    <property type="molecule type" value="Genomic_DNA"/>
</dbReference>
<feature type="signal peptide" evidence="1">
    <location>
        <begin position="1"/>
        <end position="22"/>
    </location>
</feature>
<evidence type="ECO:0000313" key="3">
    <source>
        <dbReference type="EMBL" id="RSV01482.1"/>
    </source>
</evidence>
<evidence type="ECO:0000313" key="2">
    <source>
        <dbReference type="EMBL" id="APR52367.1"/>
    </source>
</evidence>
<evidence type="ECO:0000313" key="4">
    <source>
        <dbReference type="Proteomes" id="UP000185161"/>
    </source>
</evidence>
<reference evidence="3 5" key="3">
    <citation type="submission" date="2018-07" db="EMBL/GenBank/DDBJ databases">
        <title>Genomic and Epidemiologic Investigation of an Indolent Hospital Outbreak.</title>
        <authorList>
            <person name="Johnson R.C."/>
            <person name="Deming C."/>
            <person name="Conlan S."/>
            <person name="Zellmer C.J."/>
            <person name="Michelin A.V."/>
            <person name="Lee-Lin S."/>
            <person name="Thomas P.J."/>
            <person name="Park M."/>
            <person name="Weingarten R.A."/>
            <person name="Less J."/>
            <person name="Dekker J.P."/>
            <person name="Frank K.M."/>
            <person name="Musser K.A."/>
            <person name="Mcquiston J.R."/>
            <person name="Henderson D.K."/>
            <person name="Lau A.F."/>
            <person name="Palmore T.N."/>
            <person name="Segre J.A."/>
        </authorList>
    </citation>
    <scope>NUCLEOTIDE SEQUENCE [LARGE SCALE GENOMIC DNA]</scope>
    <source>
        <strain evidence="3 5">SK-NIH.Env10_0317</strain>
    </source>
</reference>
<reference evidence="4" key="2">
    <citation type="submission" date="2016-12" db="EMBL/GenBank/DDBJ databases">
        <title>Whole genome sequencing of Sphingomonas sp. ABOJV.</title>
        <authorList>
            <person name="Conlan S."/>
            <person name="Thomas P.J."/>
            <person name="Mullikin J."/>
            <person name="Palmore T.N."/>
            <person name="Frank K.M."/>
            <person name="Segre J.A."/>
        </authorList>
    </citation>
    <scope>NUCLEOTIDE SEQUENCE [LARGE SCALE GENOMIC DNA]</scope>
    <source>
        <strain evidence="4">ABOJV</strain>
    </source>
</reference>
<dbReference type="GeneID" id="44132483"/>
<reference evidence="2" key="1">
    <citation type="submission" date="2016-12" db="EMBL/GenBank/DDBJ databases">
        <title>Whole genome sequencing of Sphingomonas koreensis.</title>
        <authorList>
            <person name="Conlan S."/>
            <person name="Thomas P.J."/>
            <person name="Mullikin J."/>
            <person name="Palmore T.N."/>
            <person name="Frank K.M."/>
            <person name="Segre J.A."/>
        </authorList>
    </citation>
    <scope>NUCLEOTIDE SEQUENCE</scope>
    <source>
        <strain evidence="2">ABOJV</strain>
    </source>
</reference>
<dbReference type="EMBL" id="QQWO01000012">
    <property type="protein sequence ID" value="RSV01482.1"/>
    <property type="molecule type" value="Genomic_DNA"/>
</dbReference>
<evidence type="ECO:0000256" key="1">
    <source>
        <dbReference type="SAM" id="SignalP"/>
    </source>
</evidence>
<dbReference type="STRING" id="93064.BRX40_07930"/>
<evidence type="ECO:0000313" key="5">
    <source>
        <dbReference type="Proteomes" id="UP000286681"/>
    </source>
</evidence>
<organism evidence="2 4">
    <name type="scientific">Sphingomonas koreensis</name>
    <dbReference type="NCBI Taxonomy" id="93064"/>
    <lineage>
        <taxon>Bacteria</taxon>
        <taxon>Pseudomonadati</taxon>
        <taxon>Pseudomonadota</taxon>
        <taxon>Alphaproteobacteria</taxon>
        <taxon>Sphingomonadales</taxon>
        <taxon>Sphingomonadaceae</taxon>
        <taxon>Sphingomonas</taxon>
    </lineage>
</organism>
<dbReference type="InterPro" id="IPR016987">
    <property type="entry name" value="UCP023238"/>
</dbReference>
<feature type="chain" id="PRO_5041797840" evidence="1">
    <location>
        <begin position="23"/>
        <end position="175"/>
    </location>
</feature>
<dbReference type="Proteomes" id="UP000185161">
    <property type="component" value="Chromosome"/>
</dbReference>
<dbReference type="AlphaFoldDB" id="A0A1L6J932"/>
<dbReference type="PIRSF" id="PIRSF032038">
    <property type="entry name" value="UCP023238"/>
    <property type="match status" value="1"/>
</dbReference>
<keyword evidence="4" id="KW-1185">Reference proteome</keyword>
<dbReference type="KEGG" id="skr:BRX40_07930"/>
<proteinExistence type="predicted"/>
<keyword evidence="1" id="KW-0732">Signal</keyword>
<sequence>MIRTSGLLLTLTAAALAAPAAAQEGGGSNAVDAITACRDVADSAARLACFDKAAAALAAARDKKEVVVLDRAEVQKTRRSLFGFTLPRIKLFGGGDDDDNAEDIKEINGSVAGVSAVAGDRWTVTLDDDTRWITTESARGFPPRAGETVRIRRAALGSYDASFNKRRTIKVRRIG</sequence>
<accession>A0A1L6J932</accession>
<dbReference type="RefSeq" id="WP_075151228.1">
    <property type="nucleotide sequence ID" value="NZ_CP018820.1"/>
</dbReference>
<dbReference type="Proteomes" id="UP000286681">
    <property type="component" value="Unassembled WGS sequence"/>
</dbReference>
<protein>
    <submittedName>
        <fullName evidence="2">Uncharacterized protein</fullName>
    </submittedName>
</protein>
<dbReference type="OrthoDB" id="7596780at2"/>